<dbReference type="AlphaFoldDB" id="B8HT69"/>
<organism evidence="4">
    <name type="scientific">Cyanothece sp. (strain PCC 7425 / ATCC 29141)</name>
    <dbReference type="NCBI Taxonomy" id="395961"/>
    <lineage>
        <taxon>Bacteria</taxon>
        <taxon>Bacillati</taxon>
        <taxon>Cyanobacteriota</taxon>
        <taxon>Cyanophyceae</taxon>
        <taxon>Gomontiellales</taxon>
        <taxon>Cyanothecaceae</taxon>
        <taxon>Cyanothece</taxon>
    </lineage>
</organism>
<dbReference type="KEGG" id="cyn:Cyan7425_1930"/>
<gene>
    <name evidence="4" type="ordered locus">Cyan7425_1930</name>
</gene>
<feature type="coiled-coil region" evidence="1">
    <location>
        <begin position="440"/>
        <end position="467"/>
    </location>
</feature>
<dbReference type="InterPro" id="IPR056639">
    <property type="entry name" value="DUF7737"/>
</dbReference>
<dbReference type="InterPro" id="IPR025406">
    <property type="entry name" value="DUF4132"/>
</dbReference>
<dbReference type="eggNOG" id="COG1413">
    <property type="taxonomic scope" value="Bacteria"/>
</dbReference>
<evidence type="ECO:0000259" key="3">
    <source>
        <dbReference type="Pfam" id="PF24879"/>
    </source>
</evidence>
<protein>
    <submittedName>
        <fullName evidence="4">Uncharacterized protein</fullName>
    </submittedName>
</protein>
<reference evidence="4" key="1">
    <citation type="submission" date="2009-01" db="EMBL/GenBank/DDBJ databases">
        <title>Complete sequence of chromosome Cyanothece sp. PCC 7425.</title>
        <authorList>
            <consortium name="US DOE Joint Genome Institute"/>
            <person name="Lucas S."/>
            <person name="Copeland A."/>
            <person name="Lapidus A."/>
            <person name="Glavina del Rio T."/>
            <person name="Dalin E."/>
            <person name="Tice H."/>
            <person name="Bruce D."/>
            <person name="Goodwin L."/>
            <person name="Pitluck S."/>
            <person name="Sims D."/>
            <person name="Meineke L."/>
            <person name="Brettin T."/>
            <person name="Detter J.C."/>
            <person name="Han C."/>
            <person name="Larimer F."/>
            <person name="Land M."/>
            <person name="Hauser L."/>
            <person name="Kyrpides N."/>
            <person name="Ovchinnikova G."/>
            <person name="Liberton M."/>
            <person name="Stoeckel J."/>
            <person name="Banerjee A."/>
            <person name="Singh A."/>
            <person name="Page L."/>
            <person name="Sato H."/>
            <person name="Zhao L."/>
            <person name="Sherman L."/>
            <person name="Pakrasi H."/>
            <person name="Richardson P."/>
        </authorList>
    </citation>
    <scope>NUCLEOTIDE SEQUENCE</scope>
    <source>
        <strain evidence="4">PCC 7425</strain>
    </source>
</reference>
<evidence type="ECO:0000256" key="1">
    <source>
        <dbReference type="SAM" id="Coils"/>
    </source>
</evidence>
<evidence type="ECO:0000313" key="4">
    <source>
        <dbReference type="EMBL" id="ACL44295.1"/>
    </source>
</evidence>
<feature type="domain" description="DUF4132" evidence="2">
    <location>
        <begin position="429"/>
        <end position="609"/>
    </location>
</feature>
<keyword evidence="1" id="KW-0175">Coiled coil</keyword>
<dbReference type="HOGENOM" id="CLU_009738_0_0_3"/>
<sequence>MEPIELAIPQEYFRWIEKLHKEIHPRGLFQLKTSQVGQQILEKSPEEQAAIVLAMLRWLRQQEIAIQTIIQQGTPGSLLGKDFEVNPFYILLVINILLEQNILLSEAEVIEILTRNLDHETAYPLQLKPIRKVVTDYLQKHPLTPDLKSVLEQFCEHADRAYYYDRKEVNKFIPELRKALTPDSEIYLPIVAGEAWADVALKEIQTLAKPQQAVWAKLLSLCLQGTESKPSSKWLKSAELLLSELGVDRFRSAVLTWFPLVDKPRTEPIQSWNQWLPDPNPLLNDRNADILKGFVWICARTADGELARALAHLAVSAYRKAPGVGPRCVRLGNACVWALGQMPGEDAVAQLALLKIKIKFGTAQKEVEKALNAAAARMGLPAAEIEEMAVPAYGLETVGIRREQLGEFTAELIVTGTNAVELRWLKADGQPQKSVPKAVKDQHAEDLKELNQAVKDIQKMLPAQRDRIESLYLQRKTWTLVNWQARYLNHPLVGTLARRMIWQFTEGKNSSSGIWQSNQLVNQQGQPLDWLTANTQVELWHPITAPTETILAWRNWLMENQIPQPFKQAHREIYLLTDAERQTETYSNRFAAHILKQHQFNALCGQRGWKNKLRLMVDDTYPPATLFMPAWGLRAEFWVEGIGSNYGVDTTDAGTYLYLATDQVRFYPLSVGENYTHAYGGGYGGAAGEPTPLAEIPALVLTEVMRDVDLFVGVASVGNDPNWTDGGPEGRYRDYWYDYSFGELSETAKVRQQLLQRLIPRLKIVDRCEFQDKFLVVKGQLRTYKIHLGSGNILMEPNNQYLCIVPDRRLQTSNPVFLPFEGDATLSLILSKAFLLADDTNIKDPSILSQIR</sequence>
<dbReference type="Pfam" id="PF13569">
    <property type="entry name" value="DUF4132"/>
    <property type="match status" value="1"/>
</dbReference>
<evidence type="ECO:0000259" key="2">
    <source>
        <dbReference type="Pfam" id="PF13569"/>
    </source>
</evidence>
<name>B8HT69_CYAP4</name>
<dbReference type="Pfam" id="PF24879">
    <property type="entry name" value="DUF7737"/>
    <property type="match status" value="1"/>
</dbReference>
<dbReference type="STRING" id="395961.Cyan7425_1930"/>
<feature type="domain" description="DUF7737" evidence="3">
    <location>
        <begin position="748"/>
        <end position="851"/>
    </location>
</feature>
<dbReference type="EMBL" id="CP001344">
    <property type="protein sequence ID" value="ACL44295.1"/>
    <property type="molecule type" value="Genomic_DNA"/>
</dbReference>
<proteinExistence type="predicted"/>
<accession>B8HT69</accession>
<dbReference type="OrthoDB" id="9763697at2"/>